<dbReference type="EMBL" id="JACIIZ010000002">
    <property type="protein sequence ID" value="MBB6250329.1"/>
    <property type="molecule type" value="Genomic_DNA"/>
</dbReference>
<proteinExistence type="predicted"/>
<evidence type="ECO:0000313" key="3">
    <source>
        <dbReference type="Proteomes" id="UP000539175"/>
    </source>
</evidence>
<feature type="compositionally biased region" description="Basic and acidic residues" evidence="1">
    <location>
        <begin position="48"/>
        <end position="67"/>
    </location>
</feature>
<feature type="compositionally biased region" description="Low complexity" evidence="1">
    <location>
        <begin position="38"/>
        <end position="47"/>
    </location>
</feature>
<sequence length="84" mass="8826">MTGNDNEGEGSRKATRAYGTHTRAFVATGKVAEKARAAADALDGPEAQDLKRAEALGKARAKEEDRLLSPGTASSDDADTHRRG</sequence>
<feature type="region of interest" description="Disordered" evidence="1">
    <location>
        <begin position="38"/>
        <end position="84"/>
    </location>
</feature>
<evidence type="ECO:0000313" key="2">
    <source>
        <dbReference type="EMBL" id="MBB6250329.1"/>
    </source>
</evidence>
<dbReference type="AlphaFoldDB" id="A0A7X0AX79"/>
<gene>
    <name evidence="2" type="ORF">FHS74_000870</name>
</gene>
<evidence type="ECO:0000256" key="1">
    <source>
        <dbReference type="SAM" id="MobiDB-lite"/>
    </source>
</evidence>
<dbReference type="Proteomes" id="UP000539175">
    <property type="component" value="Unassembled WGS sequence"/>
</dbReference>
<accession>A0A7X0AX79</accession>
<comment type="caution">
    <text evidence="2">The sequence shown here is derived from an EMBL/GenBank/DDBJ whole genome shotgun (WGS) entry which is preliminary data.</text>
</comment>
<protein>
    <submittedName>
        <fullName evidence="2">UDP-N-acetylmuramoylalanine-D-glutamate ligase</fullName>
    </submittedName>
</protein>
<keyword evidence="3" id="KW-1185">Reference proteome</keyword>
<reference evidence="2 3" key="1">
    <citation type="submission" date="2020-08" db="EMBL/GenBank/DDBJ databases">
        <title>Genomic Encyclopedia of Type Strains, Phase IV (KMG-IV): sequencing the most valuable type-strain genomes for metagenomic binning, comparative biology and taxonomic classification.</title>
        <authorList>
            <person name="Goeker M."/>
        </authorList>
    </citation>
    <scope>NUCLEOTIDE SEQUENCE [LARGE SCALE GENOMIC DNA]</scope>
    <source>
        <strain evidence="2 3">DSM 22198</strain>
    </source>
</reference>
<dbReference type="GO" id="GO:0016874">
    <property type="term" value="F:ligase activity"/>
    <property type="evidence" value="ECO:0007669"/>
    <property type="project" value="UniProtKB-KW"/>
</dbReference>
<organism evidence="2 3">
    <name type="scientific">Nitrospirillum iridis</name>
    <dbReference type="NCBI Taxonomy" id="765888"/>
    <lineage>
        <taxon>Bacteria</taxon>
        <taxon>Pseudomonadati</taxon>
        <taxon>Pseudomonadota</taxon>
        <taxon>Alphaproteobacteria</taxon>
        <taxon>Rhodospirillales</taxon>
        <taxon>Azospirillaceae</taxon>
        <taxon>Nitrospirillum</taxon>
    </lineage>
</organism>
<keyword evidence="2" id="KW-0436">Ligase</keyword>
<dbReference type="RefSeq" id="WP_184797788.1">
    <property type="nucleotide sequence ID" value="NZ_JACIIZ010000002.1"/>
</dbReference>
<name>A0A7X0AX79_9PROT</name>